<reference evidence="4" key="1">
    <citation type="submission" date="2019-12" db="EMBL/GenBank/DDBJ databases">
        <title>Complete and draft genome sequences of new strains and members of some known species of the genus Rathayibacter isolated from plants.</title>
        <authorList>
            <person name="Tarlachkov S.V."/>
            <person name="Starodumova I.P."/>
            <person name="Dorofeeva L.V."/>
            <person name="Prisyazhnaya N.V."/>
            <person name="Leyn S."/>
            <person name="Zlamal J."/>
            <person name="Elan M."/>
            <person name="Osterman A.L."/>
            <person name="Nadler S."/>
            <person name="Subbotin S.A."/>
            <person name="Evtushenko L.I."/>
        </authorList>
    </citation>
    <scope>NUCLEOTIDE SEQUENCE [LARGE SCALE GENOMIC DNA]</scope>
    <source>
        <strain evidence="4">VKM Ac-2802</strain>
    </source>
</reference>
<dbReference type="InterPro" id="IPR018392">
    <property type="entry name" value="LysM"/>
</dbReference>
<dbReference type="InterPro" id="IPR036779">
    <property type="entry name" value="LysM_dom_sf"/>
</dbReference>
<dbReference type="EMBL" id="CP047180">
    <property type="protein sequence ID" value="QHC61416.1"/>
    <property type="molecule type" value="Genomic_DNA"/>
</dbReference>
<dbReference type="Proteomes" id="UP000464597">
    <property type="component" value="Chromosome"/>
</dbReference>
<keyword evidence="1" id="KW-0732">Signal</keyword>
<feature type="signal peptide" evidence="1">
    <location>
        <begin position="1"/>
        <end position="25"/>
    </location>
</feature>
<name>A0ABX6GV74_9MICO</name>
<feature type="domain" description="LysM" evidence="2">
    <location>
        <begin position="117"/>
        <end position="165"/>
    </location>
</feature>
<dbReference type="Gene3D" id="3.10.350.10">
    <property type="entry name" value="LysM domain"/>
    <property type="match status" value="1"/>
</dbReference>
<evidence type="ECO:0000313" key="3">
    <source>
        <dbReference type="EMBL" id="QHC61416.1"/>
    </source>
</evidence>
<protein>
    <recommendedName>
        <fullName evidence="2">LysM domain-containing protein</fullName>
    </recommendedName>
</protein>
<organism evidence="3 4">
    <name type="scientific">Rathayibacter festucae</name>
    <dbReference type="NCBI Taxonomy" id="110937"/>
    <lineage>
        <taxon>Bacteria</taxon>
        <taxon>Bacillati</taxon>
        <taxon>Actinomycetota</taxon>
        <taxon>Actinomycetes</taxon>
        <taxon>Micrococcales</taxon>
        <taxon>Microbacteriaceae</taxon>
        <taxon>Rathayibacter</taxon>
    </lineage>
</organism>
<dbReference type="PROSITE" id="PS51782">
    <property type="entry name" value="LYSM"/>
    <property type="match status" value="1"/>
</dbReference>
<proteinExistence type="predicted"/>
<dbReference type="RefSeq" id="WP_159421792.1">
    <property type="nucleotide sequence ID" value="NZ_CP047180.1"/>
</dbReference>
<evidence type="ECO:0000259" key="2">
    <source>
        <dbReference type="PROSITE" id="PS51782"/>
    </source>
</evidence>
<dbReference type="PROSITE" id="PS51257">
    <property type="entry name" value="PROKAR_LIPOPROTEIN"/>
    <property type="match status" value="1"/>
</dbReference>
<evidence type="ECO:0000256" key="1">
    <source>
        <dbReference type="SAM" id="SignalP"/>
    </source>
</evidence>
<gene>
    <name evidence="3" type="ORF">GSU69_00950</name>
</gene>
<sequence length="194" mass="19062">MASKTTQRIVIVLASTLLLAGCTSAADIPDAAPTAEAGAASSATATSAPSADADAGPRPVPSVSLAPVPVAATGECVISDLAGGGSIGDVDLEVVRDRGTGEGAAGTTRTATDGTPAAYVVAAGDNPARIADRFCVSADYLDALNSVRRDGVTLSSLFGGDTLNLSPTTVLTVGDQNGRVLDNAEPEPLPTQAG</sequence>
<feature type="chain" id="PRO_5046523050" description="LysM domain-containing protein" evidence="1">
    <location>
        <begin position="26"/>
        <end position="194"/>
    </location>
</feature>
<keyword evidence="4" id="KW-1185">Reference proteome</keyword>
<accession>A0ABX6GV74</accession>
<evidence type="ECO:0000313" key="4">
    <source>
        <dbReference type="Proteomes" id="UP000464597"/>
    </source>
</evidence>